<evidence type="ECO:0000313" key="3">
    <source>
        <dbReference type="WBParaSite" id="HPBE_0002560201-mRNA-1"/>
    </source>
</evidence>
<evidence type="ECO:0000313" key="1">
    <source>
        <dbReference type="EMBL" id="VDP52396.1"/>
    </source>
</evidence>
<dbReference type="AlphaFoldDB" id="A0A183GSD2"/>
<reference evidence="1 2" key="1">
    <citation type="submission" date="2018-11" db="EMBL/GenBank/DDBJ databases">
        <authorList>
            <consortium name="Pathogen Informatics"/>
        </authorList>
    </citation>
    <scope>NUCLEOTIDE SEQUENCE [LARGE SCALE GENOMIC DNA]</scope>
</reference>
<reference evidence="3" key="2">
    <citation type="submission" date="2019-09" db="UniProtKB">
        <authorList>
            <consortium name="WormBaseParasite"/>
        </authorList>
    </citation>
    <scope>IDENTIFICATION</scope>
</reference>
<evidence type="ECO:0000313" key="2">
    <source>
        <dbReference type="Proteomes" id="UP000050761"/>
    </source>
</evidence>
<dbReference type="WBParaSite" id="HPBE_0002560201-mRNA-1">
    <property type="protein sequence ID" value="HPBE_0002560201-mRNA-1"/>
    <property type="gene ID" value="HPBE_0002560201"/>
</dbReference>
<sequence length="84" mass="9920">MFNVERGSARGYHILEALQRLPRKHHARTRMGRQWGVKVDGRQLHHLRFTDDIVFITASIRQTERMLADFDRDCGNVSAVCVWW</sequence>
<keyword evidence="2" id="KW-1185">Reference proteome</keyword>
<protein>
    <submittedName>
        <fullName evidence="3">Reverse transcriptase domain-containing protein</fullName>
    </submittedName>
</protein>
<proteinExistence type="predicted"/>
<accession>A0A183GSD2</accession>
<organism evidence="2 3">
    <name type="scientific">Heligmosomoides polygyrus</name>
    <name type="common">Parasitic roundworm</name>
    <dbReference type="NCBI Taxonomy" id="6339"/>
    <lineage>
        <taxon>Eukaryota</taxon>
        <taxon>Metazoa</taxon>
        <taxon>Ecdysozoa</taxon>
        <taxon>Nematoda</taxon>
        <taxon>Chromadorea</taxon>
        <taxon>Rhabditida</taxon>
        <taxon>Rhabditina</taxon>
        <taxon>Rhabditomorpha</taxon>
        <taxon>Strongyloidea</taxon>
        <taxon>Heligmosomidae</taxon>
        <taxon>Heligmosomoides</taxon>
    </lineage>
</organism>
<dbReference type="Proteomes" id="UP000050761">
    <property type="component" value="Unassembled WGS sequence"/>
</dbReference>
<dbReference type="EMBL" id="UZAH01038205">
    <property type="protein sequence ID" value="VDP52396.1"/>
    <property type="molecule type" value="Genomic_DNA"/>
</dbReference>
<gene>
    <name evidence="1" type="ORF">HPBE_LOCUS25602</name>
</gene>
<name>A0A183GSD2_HELPZ</name>
<accession>A0A3P8IAD3</accession>